<dbReference type="InterPro" id="IPR002893">
    <property type="entry name" value="Znf_MYND"/>
</dbReference>
<protein>
    <recommendedName>
        <fullName evidence="6">MYND-type domain-containing protein</fullName>
    </recommendedName>
</protein>
<organism evidence="7">
    <name type="scientific">Chromera velia CCMP2878</name>
    <dbReference type="NCBI Taxonomy" id="1169474"/>
    <lineage>
        <taxon>Eukaryota</taxon>
        <taxon>Sar</taxon>
        <taxon>Alveolata</taxon>
        <taxon>Colpodellida</taxon>
        <taxon>Chromeraceae</taxon>
        <taxon>Chromera</taxon>
    </lineage>
</organism>
<feature type="region of interest" description="Disordered" evidence="5">
    <location>
        <begin position="292"/>
        <end position="382"/>
    </location>
</feature>
<keyword evidence="3" id="KW-0862">Zinc</keyword>
<feature type="compositionally biased region" description="Polar residues" evidence="5">
    <location>
        <begin position="359"/>
        <end position="369"/>
    </location>
</feature>
<keyword evidence="1" id="KW-0479">Metal-binding</keyword>
<feature type="compositionally biased region" description="Pro residues" evidence="5">
    <location>
        <begin position="348"/>
        <end position="357"/>
    </location>
</feature>
<dbReference type="Pfam" id="PF01753">
    <property type="entry name" value="zf-MYND"/>
    <property type="match status" value="1"/>
</dbReference>
<dbReference type="EMBL" id="CDMZ01005937">
    <property type="protein sequence ID" value="CUC10971.1"/>
    <property type="molecule type" value="Genomic_DNA"/>
</dbReference>
<gene>
    <name evidence="7" type="ORF">Cvel_14050.t1</name>
</gene>
<keyword evidence="2 4" id="KW-0863">Zinc-finger</keyword>
<evidence type="ECO:0000256" key="2">
    <source>
        <dbReference type="ARBA" id="ARBA00022771"/>
    </source>
</evidence>
<evidence type="ECO:0000256" key="1">
    <source>
        <dbReference type="ARBA" id="ARBA00022723"/>
    </source>
</evidence>
<feature type="domain" description="MYND-type" evidence="6">
    <location>
        <begin position="218"/>
        <end position="277"/>
    </location>
</feature>
<dbReference type="Gene3D" id="6.10.140.2220">
    <property type="match status" value="1"/>
</dbReference>
<evidence type="ECO:0000313" key="7">
    <source>
        <dbReference type="EMBL" id="CUC10971.1"/>
    </source>
</evidence>
<evidence type="ECO:0000259" key="6">
    <source>
        <dbReference type="PROSITE" id="PS50865"/>
    </source>
</evidence>
<dbReference type="AlphaFoldDB" id="A0A0K6SBL7"/>
<dbReference type="PhylomeDB" id="A0A0K6SBL7"/>
<dbReference type="GO" id="GO:0008270">
    <property type="term" value="F:zinc ion binding"/>
    <property type="evidence" value="ECO:0007669"/>
    <property type="project" value="UniProtKB-KW"/>
</dbReference>
<feature type="region of interest" description="Disordered" evidence="5">
    <location>
        <begin position="170"/>
        <end position="196"/>
    </location>
</feature>
<dbReference type="SUPFAM" id="SSF144232">
    <property type="entry name" value="HIT/MYND zinc finger-like"/>
    <property type="match status" value="1"/>
</dbReference>
<dbReference type="VEuPathDB" id="CryptoDB:Cvel_14050"/>
<name>A0A0K6SBL7_9ALVE</name>
<reference evidence="7" key="1">
    <citation type="submission" date="2014-11" db="EMBL/GenBank/DDBJ databases">
        <title>Molecular phylogeny of cliff fern family Woodsiaceae with morphological implications.</title>
        <authorList>
            <person name="Shao Y.-Z."/>
            <person name="Wei R."/>
            <person name="Zhang X.-C."/>
        </authorList>
    </citation>
    <scope>NUCLEOTIDE SEQUENCE</scope>
</reference>
<sequence length="382" mass="41588">MRCGGKSKKALGYRAAGIFMSVQNVKVAQQLEKGKARETERTLNTISTVYQPLDSHHPHSRFLGTLLLRLHCVLAAAQRRPLVLGGDALPGLSDFQRGLLDWLRIDRGTEKPLSALSQIPINQLSFFLDEEEQKALKCVRFEERESKNAGAARSFLGSLLVEKGARESESDCESDNENSDKNASSSHFSDSAKLDREQGRDFMMESRKERKATHCPPCDFCGVESLKAKHCAGCKLAVYCSRECQKSHWKKGADFAEKAKNKALGPFPSVVPHKLSCPLLQQRVLPTLQSLSSQADVNPPNPSPAPATSRGAEAEGSALSSGHSRTAHLSAPTPFPPESDCTPLNGSPNPPPCPRPSPQSVDVSLSPQSARMFRPPLGETIN</sequence>
<evidence type="ECO:0000256" key="3">
    <source>
        <dbReference type="ARBA" id="ARBA00022833"/>
    </source>
</evidence>
<dbReference type="PROSITE" id="PS50865">
    <property type="entry name" value="ZF_MYND_2"/>
    <property type="match status" value="1"/>
</dbReference>
<evidence type="ECO:0000256" key="5">
    <source>
        <dbReference type="SAM" id="MobiDB-lite"/>
    </source>
</evidence>
<accession>A0A0K6SBL7</accession>
<evidence type="ECO:0000256" key="4">
    <source>
        <dbReference type="PROSITE-ProRule" id="PRU00134"/>
    </source>
</evidence>
<proteinExistence type="predicted"/>